<comment type="caution">
    <text evidence="1">The sequence shown here is derived from an EMBL/GenBank/DDBJ whole genome shotgun (WGS) entry which is preliminary data.</text>
</comment>
<keyword evidence="2" id="KW-1185">Reference proteome</keyword>
<protein>
    <submittedName>
        <fullName evidence="1">Uncharacterized protein</fullName>
    </submittedName>
</protein>
<proteinExistence type="predicted"/>
<dbReference type="EMBL" id="LXQA010332860">
    <property type="protein sequence ID" value="MCI44601.1"/>
    <property type="molecule type" value="Genomic_DNA"/>
</dbReference>
<sequence>MKLMILNYRLVAPLDFSGLKNLKTLVLQLVDVKQILLE</sequence>
<reference evidence="1 2" key="1">
    <citation type="journal article" date="2018" name="Front. Plant Sci.">
        <title>Red Clover (Trifolium pratense) and Zigzag Clover (T. medium) - A Picture of Genomic Similarities and Differences.</title>
        <authorList>
            <person name="Dluhosova J."/>
            <person name="Istvanek J."/>
            <person name="Nedelnik J."/>
            <person name="Repkova J."/>
        </authorList>
    </citation>
    <scope>NUCLEOTIDE SEQUENCE [LARGE SCALE GENOMIC DNA]</scope>
    <source>
        <strain evidence="2">cv. 10/8</strain>
        <tissue evidence="1">Leaf</tissue>
    </source>
</reference>
<evidence type="ECO:0000313" key="1">
    <source>
        <dbReference type="EMBL" id="MCI44601.1"/>
    </source>
</evidence>
<feature type="non-terminal residue" evidence="1">
    <location>
        <position position="38"/>
    </location>
</feature>
<evidence type="ECO:0000313" key="2">
    <source>
        <dbReference type="Proteomes" id="UP000265520"/>
    </source>
</evidence>
<dbReference type="Proteomes" id="UP000265520">
    <property type="component" value="Unassembled WGS sequence"/>
</dbReference>
<dbReference type="AlphaFoldDB" id="A0A392S6T3"/>
<name>A0A392S6T3_9FABA</name>
<accession>A0A392S6T3</accession>
<organism evidence="1 2">
    <name type="scientific">Trifolium medium</name>
    <dbReference type="NCBI Taxonomy" id="97028"/>
    <lineage>
        <taxon>Eukaryota</taxon>
        <taxon>Viridiplantae</taxon>
        <taxon>Streptophyta</taxon>
        <taxon>Embryophyta</taxon>
        <taxon>Tracheophyta</taxon>
        <taxon>Spermatophyta</taxon>
        <taxon>Magnoliopsida</taxon>
        <taxon>eudicotyledons</taxon>
        <taxon>Gunneridae</taxon>
        <taxon>Pentapetalae</taxon>
        <taxon>rosids</taxon>
        <taxon>fabids</taxon>
        <taxon>Fabales</taxon>
        <taxon>Fabaceae</taxon>
        <taxon>Papilionoideae</taxon>
        <taxon>50 kb inversion clade</taxon>
        <taxon>NPAAA clade</taxon>
        <taxon>Hologalegina</taxon>
        <taxon>IRL clade</taxon>
        <taxon>Trifolieae</taxon>
        <taxon>Trifolium</taxon>
    </lineage>
</organism>